<dbReference type="PANTHER" id="PTHR43437:SF3">
    <property type="entry name" value="HYDROXYACYL-THIOESTER DEHYDRATASE TYPE 2, MITOCHONDRIAL"/>
    <property type="match status" value="1"/>
</dbReference>
<dbReference type="GO" id="GO:0006633">
    <property type="term" value="P:fatty acid biosynthetic process"/>
    <property type="evidence" value="ECO:0007669"/>
    <property type="project" value="TreeGrafter"/>
</dbReference>
<name>A0A5N0EK17_9NOCA</name>
<dbReference type="AlphaFoldDB" id="A0A5N0EK17"/>
<evidence type="ECO:0000313" key="3">
    <source>
        <dbReference type="Proteomes" id="UP000323876"/>
    </source>
</evidence>
<dbReference type="CDD" id="cd03441">
    <property type="entry name" value="R_hydratase_like"/>
    <property type="match status" value="1"/>
</dbReference>
<dbReference type="GO" id="GO:0019171">
    <property type="term" value="F:(3R)-hydroxyacyl-[acyl-carrier-protein] dehydratase activity"/>
    <property type="evidence" value="ECO:0007669"/>
    <property type="project" value="TreeGrafter"/>
</dbReference>
<protein>
    <submittedName>
        <fullName evidence="2">(R)-hydratase</fullName>
    </submittedName>
</protein>
<gene>
    <name evidence="2" type="ORF">F3087_10195</name>
</gene>
<dbReference type="InterPro" id="IPR039569">
    <property type="entry name" value="FAS1-like_DH_region"/>
</dbReference>
<dbReference type="PANTHER" id="PTHR43437">
    <property type="entry name" value="HYDROXYACYL-THIOESTER DEHYDRATASE TYPE 2, MITOCHONDRIAL-RELATED"/>
    <property type="match status" value="1"/>
</dbReference>
<evidence type="ECO:0000313" key="2">
    <source>
        <dbReference type="EMBL" id="KAA8889306.1"/>
    </source>
</evidence>
<dbReference type="SUPFAM" id="SSF54637">
    <property type="entry name" value="Thioesterase/thiol ester dehydrase-isomerase"/>
    <property type="match status" value="2"/>
</dbReference>
<dbReference type="Gene3D" id="3.10.129.10">
    <property type="entry name" value="Hotdog Thioesterase"/>
    <property type="match status" value="2"/>
</dbReference>
<organism evidence="2 3">
    <name type="scientific">Nocardia colli</name>
    <dbReference type="NCBI Taxonomy" id="2545717"/>
    <lineage>
        <taxon>Bacteria</taxon>
        <taxon>Bacillati</taxon>
        <taxon>Actinomycetota</taxon>
        <taxon>Actinomycetes</taxon>
        <taxon>Mycobacteriales</taxon>
        <taxon>Nocardiaceae</taxon>
        <taxon>Nocardia</taxon>
    </lineage>
</organism>
<dbReference type="RefSeq" id="WP_150401580.1">
    <property type="nucleotide sequence ID" value="NZ_VXLC01000003.1"/>
</dbReference>
<dbReference type="OrthoDB" id="5415111at2"/>
<dbReference type="NCBIfam" id="NF040620">
    <property type="entry name" value="fused_HadA_HadB"/>
    <property type="match status" value="1"/>
</dbReference>
<proteinExistence type="predicted"/>
<dbReference type="Proteomes" id="UP000323876">
    <property type="component" value="Unassembled WGS sequence"/>
</dbReference>
<evidence type="ECO:0000259" key="1">
    <source>
        <dbReference type="Pfam" id="PF13452"/>
    </source>
</evidence>
<dbReference type="EMBL" id="VXLC01000003">
    <property type="protein sequence ID" value="KAA8889306.1"/>
    <property type="molecule type" value="Genomic_DNA"/>
</dbReference>
<comment type="caution">
    <text evidence="2">The sequence shown here is derived from an EMBL/GenBank/DDBJ whole genome shotgun (WGS) entry which is preliminary data.</text>
</comment>
<accession>A0A5N0EK17</accession>
<feature type="domain" description="FAS1-like dehydratase" evidence="1">
    <location>
        <begin position="20"/>
        <end position="145"/>
    </location>
</feature>
<dbReference type="InterPro" id="IPR050965">
    <property type="entry name" value="UPF0336/Enoyl-CoA_hydratase"/>
</dbReference>
<sequence>MRDISVNAAEQVRALVDRRYRSTTPYDVSRKKIREFARAVQDYHPAHWSADAAADLGFPGLLAPATFSSIILSRVQREILDTVLTGYRSSRILHADQVLDLGRPLVAGDRLTCDIYFESFRHFADYDVLSIKSVLVDQHGETVQTGSTALLARTGLADPRLAETVRDIAMRGYSPAGPGQLCVASADRVAPPCGSRMPRTTVDFDALAVGTELPSRTVRLSHGDLANYAAVVGDTEPAGCDDATVRGLPSADAPGMLKLGMAAAFLSSWLGDPGAVTRFRAQFAHFTHSLRIPPFATSAIELTGRVTSLDPRRRRATIAIDARSDGRRLFGYAAAEVRFPLRD</sequence>
<dbReference type="Pfam" id="PF13452">
    <property type="entry name" value="FAS1_DH_region"/>
    <property type="match status" value="1"/>
</dbReference>
<dbReference type="InterPro" id="IPR029069">
    <property type="entry name" value="HotDog_dom_sf"/>
</dbReference>
<reference evidence="2 3" key="1">
    <citation type="submission" date="2019-09" db="EMBL/GenBank/DDBJ databases">
        <authorList>
            <person name="Wang X."/>
        </authorList>
    </citation>
    <scope>NUCLEOTIDE SEQUENCE [LARGE SCALE GENOMIC DNA]</scope>
    <source>
        <strain evidence="2 3">CICC 11023</strain>
    </source>
</reference>
<keyword evidence="3" id="KW-1185">Reference proteome</keyword>